<dbReference type="GO" id="GO:0005847">
    <property type="term" value="C:mRNA cleavage and polyadenylation specificity factor complex"/>
    <property type="evidence" value="ECO:0007669"/>
    <property type="project" value="TreeGrafter"/>
</dbReference>
<reference evidence="6" key="1">
    <citation type="submission" date="2021-01" db="EMBL/GenBank/DDBJ databases">
        <authorList>
            <person name="Corre E."/>
            <person name="Pelletier E."/>
            <person name="Niang G."/>
            <person name="Scheremetjew M."/>
            <person name="Finn R."/>
            <person name="Kale V."/>
            <person name="Holt S."/>
            <person name="Cochrane G."/>
            <person name="Meng A."/>
            <person name="Brown T."/>
            <person name="Cohen L."/>
        </authorList>
    </citation>
    <scope>NUCLEOTIDE SEQUENCE</scope>
    <source>
        <strain evidence="6">SAG 11-49</strain>
    </source>
</reference>
<evidence type="ECO:0000259" key="5">
    <source>
        <dbReference type="PROSITE" id="PS50102"/>
    </source>
</evidence>
<protein>
    <recommendedName>
        <fullName evidence="5">RRM domain-containing protein</fullName>
    </recommendedName>
</protein>
<evidence type="ECO:0000256" key="2">
    <source>
        <dbReference type="ARBA" id="ARBA00023242"/>
    </source>
</evidence>
<keyword evidence="2" id="KW-0539">Nucleus</keyword>
<comment type="subcellular location">
    <subcellularLocation>
        <location evidence="1">Nucleus</location>
    </subcellularLocation>
</comment>
<dbReference type="Gene3D" id="1.25.40.630">
    <property type="match status" value="1"/>
</dbReference>
<dbReference type="InterPro" id="IPR026896">
    <property type="entry name" value="CSTF_C"/>
</dbReference>
<feature type="region of interest" description="Disordered" evidence="4">
    <location>
        <begin position="79"/>
        <end position="123"/>
    </location>
</feature>
<dbReference type="SUPFAM" id="SSF54928">
    <property type="entry name" value="RNA-binding domain, RBD"/>
    <property type="match status" value="1"/>
</dbReference>
<dbReference type="Pfam" id="PF14304">
    <property type="entry name" value="CSTF_C"/>
    <property type="match status" value="1"/>
</dbReference>
<dbReference type="InterPro" id="IPR035979">
    <property type="entry name" value="RBD_domain_sf"/>
</dbReference>
<gene>
    <name evidence="6" type="ORF">CLEI1391_LOCUS8147</name>
</gene>
<feature type="compositionally biased region" description="Low complexity" evidence="4">
    <location>
        <begin position="250"/>
        <end position="271"/>
    </location>
</feature>
<sequence length="383" mass="40109">MTRPPTSTVFIGNIPYDVTEAQMQEVFAQAGQIKSFRLVTDKETGKLKGYGFCEYYEQAAAEIAVQNINQREVSGRQLRVDFAEDNMKGDDRDREGRRGPPPAHFREPRGGPGSKPVGAAAASSAAATMASMLGGPPGPGPTQEHVNAVLGGMSAQQLYDLMQQMRTMITTSPAQARHILISNPQLTKALFQAQILLGMVKPPPPPQGAPMPGPGPAGPPGAGPPPAHMGGPPPPYQPAPGPAPMPQGPPVMVAGGPPPGQYGAPQPGQYGAPPPQPMQQAPAGYGQPPAQPQVMVDAYGRPLQAGGPPMMAQAPPQPQMMQAQPPPQHNMAAILAAVPPEQHALVQQVLSLSEEQISALPEGARVQVMQVKQLLVSQGVMPR</sequence>
<dbReference type="EMBL" id="HBFB01014409">
    <property type="protein sequence ID" value="CAD8677737.1"/>
    <property type="molecule type" value="Transcribed_RNA"/>
</dbReference>
<feature type="domain" description="RRM" evidence="5">
    <location>
        <begin position="7"/>
        <end position="85"/>
    </location>
</feature>
<evidence type="ECO:0000256" key="1">
    <source>
        <dbReference type="ARBA" id="ARBA00004123"/>
    </source>
</evidence>
<feature type="region of interest" description="Disordered" evidence="4">
    <location>
        <begin position="200"/>
        <end position="289"/>
    </location>
</feature>
<dbReference type="Gene3D" id="1.10.20.70">
    <property type="entry name" value="Transcription termination and cleavage factor, C-terminal domain"/>
    <property type="match status" value="1"/>
</dbReference>
<feature type="compositionally biased region" description="Basic and acidic residues" evidence="4">
    <location>
        <begin position="79"/>
        <end position="109"/>
    </location>
</feature>
<proteinExistence type="predicted"/>
<feature type="compositionally biased region" description="Pro residues" evidence="4">
    <location>
        <begin position="201"/>
        <end position="249"/>
    </location>
</feature>
<dbReference type="Pfam" id="PF00076">
    <property type="entry name" value="RRM_1"/>
    <property type="match status" value="1"/>
</dbReference>
<dbReference type="InterPro" id="IPR000504">
    <property type="entry name" value="RRM_dom"/>
</dbReference>
<dbReference type="GO" id="GO:0031124">
    <property type="term" value="P:mRNA 3'-end processing"/>
    <property type="evidence" value="ECO:0007669"/>
    <property type="project" value="InterPro"/>
</dbReference>
<dbReference type="InterPro" id="IPR012677">
    <property type="entry name" value="Nucleotide-bd_a/b_plait_sf"/>
</dbReference>
<dbReference type="Pfam" id="PF14327">
    <property type="entry name" value="CSTF2_hinge"/>
    <property type="match status" value="1"/>
</dbReference>
<evidence type="ECO:0000256" key="4">
    <source>
        <dbReference type="SAM" id="MobiDB-lite"/>
    </source>
</evidence>
<dbReference type="CDD" id="cd12398">
    <property type="entry name" value="RRM_CSTF2_RNA15_like"/>
    <property type="match status" value="1"/>
</dbReference>
<dbReference type="GO" id="GO:0003729">
    <property type="term" value="F:mRNA binding"/>
    <property type="evidence" value="ECO:0007669"/>
    <property type="project" value="TreeGrafter"/>
</dbReference>
<dbReference type="SMART" id="SM00360">
    <property type="entry name" value="RRM"/>
    <property type="match status" value="1"/>
</dbReference>
<name>A0A7S0WQ73_9CHLO</name>
<accession>A0A7S0WQ73</accession>
<dbReference type="PANTHER" id="PTHR45735:SF2">
    <property type="entry name" value="CLEAVAGE STIMULATION FACTOR SUBUNIT 2"/>
    <property type="match status" value="1"/>
</dbReference>
<dbReference type="PROSITE" id="PS50102">
    <property type="entry name" value="RRM"/>
    <property type="match status" value="1"/>
</dbReference>
<dbReference type="Gene3D" id="3.30.70.330">
    <property type="match status" value="1"/>
</dbReference>
<dbReference type="PANTHER" id="PTHR45735">
    <property type="entry name" value="CLEAVAGE STIMULATION FACTOR SUBUNIT 2"/>
    <property type="match status" value="1"/>
</dbReference>
<evidence type="ECO:0000256" key="3">
    <source>
        <dbReference type="PROSITE-ProRule" id="PRU00176"/>
    </source>
</evidence>
<dbReference type="InterPro" id="IPR038192">
    <property type="entry name" value="CSTF_C_sf"/>
</dbReference>
<dbReference type="AlphaFoldDB" id="A0A7S0WQ73"/>
<dbReference type="InterPro" id="IPR025742">
    <property type="entry name" value="CSTF2_hinge"/>
</dbReference>
<keyword evidence="3" id="KW-0694">RNA-binding</keyword>
<evidence type="ECO:0000313" key="6">
    <source>
        <dbReference type="EMBL" id="CAD8677737.1"/>
    </source>
</evidence>
<organism evidence="6">
    <name type="scientific">Chlamydomonas leiostraca</name>
    <dbReference type="NCBI Taxonomy" id="1034604"/>
    <lineage>
        <taxon>Eukaryota</taxon>
        <taxon>Viridiplantae</taxon>
        <taxon>Chlorophyta</taxon>
        <taxon>core chlorophytes</taxon>
        <taxon>Chlorophyceae</taxon>
        <taxon>CS clade</taxon>
        <taxon>Chlamydomonadales</taxon>
        <taxon>Chlamydomonadaceae</taxon>
        <taxon>Chlamydomonas</taxon>
    </lineage>
</organism>
<feature type="compositionally biased region" description="Low complexity" evidence="4">
    <location>
        <begin position="278"/>
        <end position="288"/>
    </location>
</feature>